<dbReference type="STRING" id="619805.SAMN05660477_01733"/>
<accession>A0A1T5F2B3</accession>
<keyword evidence="2" id="KW-1185">Reference proteome</keyword>
<dbReference type="InterPro" id="IPR016181">
    <property type="entry name" value="Acyl_CoA_acyltransferase"/>
</dbReference>
<evidence type="ECO:0000313" key="1">
    <source>
        <dbReference type="EMBL" id="SKB90374.1"/>
    </source>
</evidence>
<gene>
    <name evidence="1" type="ORF">SAMN05660477_01733</name>
</gene>
<protein>
    <submittedName>
        <fullName evidence="1">Zc3h12a-like Ribonuclease NYN domain-containing protein</fullName>
    </submittedName>
</protein>
<proteinExistence type="predicted"/>
<name>A0A1T5F2B3_9FLAO</name>
<dbReference type="Proteomes" id="UP000191112">
    <property type="component" value="Unassembled WGS sequence"/>
</dbReference>
<dbReference type="SUPFAM" id="SSF55729">
    <property type="entry name" value="Acyl-CoA N-acyltransferases (Nat)"/>
    <property type="match status" value="1"/>
</dbReference>
<dbReference type="AlphaFoldDB" id="A0A1T5F2B3"/>
<evidence type="ECO:0000313" key="2">
    <source>
        <dbReference type="Proteomes" id="UP000191112"/>
    </source>
</evidence>
<organism evidence="1 2">
    <name type="scientific">Soonwooa buanensis</name>
    <dbReference type="NCBI Taxonomy" id="619805"/>
    <lineage>
        <taxon>Bacteria</taxon>
        <taxon>Pseudomonadati</taxon>
        <taxon>Bacteroidota</taxon>
        <taxon>Flavobacteriia</taxon>
        <taxon>Flavobacteriales</taxon>
        <taxon>Weeksellaceae</taxon>
        <taxon>Chryseobacterium group</taxon>
        <taxon>Soonwooa</taxon>
    </lineage>
</organism>
<sequence>MIKKVKYQDIDFEKYKKCLDISVQRKSYAYPHYLDVVAGKGSWEILVKGDYDAVMPVPLQKKMGLQFVILPKLCQQLGVFSRFDNAEVNQKFYDALCKHYAVWYYAFNDVNILKTDLVSRKNFLIPVGNYEEIRQKYSPKRKRKLRLDQEVLENSERILVTDFSEIRNFIQNNSTGVEGQDLDEFILRFEEFHKLNFVKFYGFKYHNKWINMIAMYEDDFSAILLGTFNDKEFVKLSGACVLIDDAIRLNVEHRIFDFEGSELPNVEEFFRGFRPELKPYHSFSNPKSKVIQKAFFKLFS</sequence>
<dbReference type="OrthoDB" id="1113003at2"/>
<dbReference type="EMBL" id="FUYZ01000005">
    <property type="protein sequence ID" value="SKB90374.1"/>
    <property type="molecule type" value="Genomic_DNA"/>
</dbReference>
<dbReference type="RefSeq" id="WP_079666983.1">
    <property type="nucleotide sequence ID" value="NZ_FUYZ01000005.1"/>
</dbReference>
<reference evidence="1 2" key="1">
    <citation type="submission" date="2017-02" db="EMBL/GenBank/DDBJ databases">
        <authorList>
            <person name="Peterson S.W."/>
        </authorList>
    </citation>
    <scope>NUCLEOTIDE SEQUENCE [LARGE SCALE GENOMIC DNA]</scope>
    <source>
        <strain evidence="1 2">DSM 22323</strain>
    </source>
</reference>